<evidence type="ECO:0008006" key="4">
    <source>
        <dbReference type="Google" id="ProtNLM"/>
    </source>
</evidence>
<comment type="caution">
    <text evidence="2">The sequence shown here is derived from an EMBL/GenBank/DDBJ whole genome shotgun (WGS) entry which is preliminary data.</text>
</comment>
<dbReference type="SUPFAM" id="SSF143212">
    <property type="entry name" value="Rv2632c-like"/>
    <property type="match status" value="1"/>
</dbReference>
<reference evidence="2 3" key="1">
    <citation type="submission" date="2020-08" db="EMBL/GenBank/DDBJ databases">
        <title>Sequencing the genomes of 1000 actinobacteria strains.</title>
        <authorList>
            <person name="Klenk H.-P."/>
        </authorList>
    </citation>
    <scope>NUCLEOTIDE SEQUENCE [LARGE SCALE GENOMIC DNA]</scope>
    <source>
        <strain evidence="2 3">DSM 45584</strain>
    </source>
</reference>
<dbReference type="AlphaFoldDB" id="A0A840QJ17"/>
<keyword evidence="3" id="KW-1185">Reference proteome</keyword>
<proteinExistence type="predicted"/>
<feature type="region of interest" description="Disordered" evidence="1">
    <location>
        <begin position="19"/>
        <end position="45"/>
    </location>
</feature>
<dbReference type="Gene3D" id="3.30.160.240">
    <property type="entry name" value="Rv1738"/>
    <property type="match status" value="1"/>
</dbReference>
<evidence type="ECO:0000313" key="2">
    <source>
        <dbReference type="EMBL" id="MBB5157533.1"/>
    </source>
</evidence>
<evidence type="ECO:0000313" key="3">
    <source>
        <dbReference type="Proteomes" id="UP000584374"/>
    </source>
</evidence>
<dbReference type="RefSeq" id="WP_184728431.1">
    <property type="nucleotide sequence ID" value="NZ_JACHIW010000001.1"/>
</dbReference>
<dbReference type="InterPro" id="IPR015057">
    <property type="entry name" value="Rv2632c-like"/>
</dbReference>
<dbReference type="Pfam" id="PF08962">
    <property type="entry name" value="Rv2632c-like"/>
    <property type="match status" value="1"/>
</dbReference>
<name>A0A840QJ17_9PSEU</name>
<sequence>MPTTEHWSVDIYLTEEEDRTHAQAQLHTRDATDLRGNGLAKRNPEDINVPEIGAELAAARALFELAHHLLRAATVDVEQLTGEPAHLHS</sequence>
<protein>
    <recommendedName>
        <fullName evidence="4">DUF1876 domain-containing protein</fullName>
    </recommendedName>
</protein>
<dbReference type="EMBL" id="JACHIW010000001">
    <property type="protein sequence ID" value="MBB5157533.1"/>
    <property type="molecule type" value="Genomic_DNA"/>
</dbReference>
<dbReference type="Proteomes" id="UP000584374">
    <property type="component" value="Unassembled WGS sequence"/>
</dbReference>
<accession>A0A840QJ17</accession>
<evidence type="ECO:0000256" key="1">
    <source>
        <dbReference type="SAM" id="MobiDB-lite"/>
    </source>
</evidence>
<organism evidence="2 3">
    <name type="scientific">Saccharopolyspora phatthalungensis</name>
    <dbReference type="NCBI Taxonomy" id="664693"/>
    <lineage>
        <taxon>Bacteria</taxon>
        <taxon>Bacillati</taxon>
        <taxon>Actinomycetota</taxon>
        <taxon>Actinomycetes</taxon>
        <taxon>Pseudonocardiales</taxon>
        <taxon>Pseudonocardiaceae</taxon>
        <taxon>Saccharopolyspora</taxon>
    </lineage>
</organism>
<gene>
    <name evidence="2" type="ORF">BJ970_005067</name>
</gene>
<dbReference type="InterPro" id="IPR038070">
    <property type="entry name" value="Rv2632c-like_sf"/>
</dbReference>